<comment type="subcellular location">
    <subcellularLocation>
        <location evidence="1">Membrane</location>
        <topology evidence="1">Multi-pass membrane protein</topology>
    </subcellularLocation>
</comment>
<evidence type="ECO:0000256" key="1">
    <source>
        <dbReference type="ARBA" id="ARBA00004141"/>
    </source>
</evidence>
<feature type="transmembrane region" description="Helical" evidence="6">
    <location>
        <begin position="170"/>
        <end position="193"/>
    </location>
</feature>
<dbReference type="Proteomes" id="UP000650224">
    <property type="component" value="Unassembled WGS sequence"/>
</dbReference>
<feature type="transmembrane region" description="Helical" evidence="6">
    <location>
        <begin position="463"/>
        <end position="481"/>
    </location>
</feature>
<dbReference type="EMBL" id="JACSPR010000002">
    <property type="protein sequence ID" value="MBD8029560.1"/>
    <property type="molecule type" value="Genomic_DNA"/>
</dbReference>
<evidence type="ECO:0000256" key="2">
    <source>
        <dbReference type="ARBA" id="ARBA00022692"/>
    </source>
</evidence>
<evidence type="ECO:0000256" key="6">
    <source>
        <dbReference type="SAM" id="Phobius"/>
    </source>
</evidence>
<dbReference type="PANTHER" id="PTHR31566:SF0">
    <property type="entry name" value="CYTOCHROME C BIOGENESIS PROTEIN CCS1, CHLOROPLASTIC"/>
    <property type="match status" value="1"/>
</dbReference>
<feature type="transmembrane region" description="Helical" evidence="6">
    <location>
        <begin position="75"/>
        <end position="94"/>
    </location>
</feature>
<sequence length="544" mass="61176">MLKTVKVYARKSWNWLTSMRTALALLFLLAIAAIPGALLPQRSLNESNVVEYIENNGRLAEVYDRLQLFDVFSSTWFTAIYVLLLISLVGCILPRSIEHYKAMKTPVVRAPRNLARLQHHGTGVVNQPVDEVENNALRLLKGWRTNTFTAEEDRAGARSISAEKGYIREFFNLVFHLGIVGMIITAGLGRFFYYEGMVIVVTDGEQNTQDSVFCNTATANFDSFRAGANFDGTGLTTFCFEAHDFSADYLPSGQAEMFRSNISYAVGDDIFNDPDTWTDYELRVNHPLRVEGDRVYLQGHGFAPTFTVTWPNGETRTQTVQWRPDDLTFFLSSGVMRFDPPAGLYPDLFDRRQNQLAIQGLFAPTAEWAGENGELLTSSYPAMRDPAVAIDIYRGDNGLDTGRGQQLFSLDPSLMHSGQLQKIERVNLQVGDTVTLDDGTEITFDGASEFANYQISRDPTQNWVLVTTVISLAALVGSLTVRRRRIWVRMYPQPDGTTRVETGGLARTDRAGWGAEYEDFHRELLGLEDTDEDEEVYFDDADRD</sequence>
<dbReference type="InterPro" id="IPR007816">
    <property type="entry name" value="ResB-like_domain"/>
</dbReference>
<keyword evidence="5 6" id="KW-0472">Membrane</keyword>
<keyword evidence="9" id="KW-1185">Reference proteome</keyword>
<reference evidence="8 9" key="1">
    <citation type="submission" date="2020-08" db="EMBL/GenBank/DDBJ databases">
        <title>A Genomic Blueprint of the Chicken Gut Microbiome.</title>
        <authorList>
            <person name="Gilroy R."/>
            <person name="Ravi A."/>
            <person name="Getino M."/>
            <person name="Pursley I."/>
            <person name="Horton D.L."/>
            <person name="Alikhan N.-F."/>
            <person name="Baker D."/>
            <person name="Gharbi K."/>
            <person name="Hall N."/>
            <person name="Watson M."/>
            <person name="Adriaenssens E.M."/>
            <person name="Foster-Nyarko E."/>
            <person name="Jarju S."/>
            <person name="Secka A."/>
            <person name="Antonio M."/>
            <person name="Oren A."/>
            <person name="Chaudhuri R."/>
            <person name="La Ragione R.M."/>
            <person name="Hildebrand F."/>
            <person name="Pallen M.J."/>
        </authorList>
    </citation>
    <scope>NUCLEOTIDE SEQUENCE [LARGE SCALE GENOMIC DNA]</scope>
    <source>
        <strain evidence="8 9">Sa1YVA5</strain>
    </source>
</reference>
<accession>A0A8I0HI98</accession>
<proteinExistence type="predicted"/>
<organism evidence="8 9">
    <name type="scientific">Corynebacterium gallinarum</name>
    <dbReference type="NCBI Taxonomy" id="2762214"/>
    <lineage>
        <taxon>Bacteria</taxon>
        <taxon>Bacillati</taxon>
        <taxon>Actinomycetota</taxon>
        <taxon>Actinomycetes</taxon>
        <taxon>Mycobacteriales</taxon>
        <taxon>Corynebacteriaceae</taxon>
        <taxon>Corynebacterium</taxon>
    </lineage>
</organism>
<evidence type="ECO:0000259" key="7">
    <source>
        <dbReference type="Pfam" id="PF05140"/>
    </source>
</evidence>
<evidence type="ECO:0000256" key="3">
    <source>
        <dbReference type="ARBA" id="ARBA00022748"/>
    </source>
</evidence>
<keyword evidence="2 6" id="KW-0812">Transmembrane</keyword>
<evidence type="ECO:0000313" key="9">
    <source>
        <dbReference type="Proteomes" id="UP000650224"/>
    </source>
</evidence>
<evidence type="ECO:0000256" key="4">
    <source>
        <dbReference type="ARBA" id="ARBA00022989"/>
    </source>
</evidence>
<keyword evidence="3" id="KW-0201">Cytochrome c-type biogenesis</keyword>
<feature type="domain" description="ResB-like" evidence="7">
    <location>
        <begin position="19"/>
        <end position="517"/>
    </location>
</feature>
<keyword evidence="4 6" id="KW-1133">Transmembrane helix</keyword>
<dbReference type="AlphaFoldDB" id="A0A8I0HI98"/>
<comment type="caution">
    <text evidence="8">The sequence shown here is derived from an EMBL/GenBank/DDBJ whole genome shotgun (WGS) entry which is preliminary data.</text>
</comment>
<protein>
    <submittedName>
        <fullName evidence="8">Cytochrome c biogenesis protein</fullName>
    </submittedName>
</protein>
<dbReference type="InterPro" id="IPR023494">
    <property type="entry name" value="Cyt_c_bgen_Ccs1/CcsB/ResB"/>
</dbReference>
<gene>
    <name evidence="8" type="ORF">H9627_04315</name>
</gene>
<evidence type="ECO:0000256" key="5">
    <source>
        <dbReference type="ARBA" id="ARBA00023136"/>
    </source>
</evidence>
<evidence type="ECO:0000313" key="8">
    <source>
        <dbReference type="EMBL" id="MBD8029560.1"/>
    </source>
</evidence>
<dbReference type="Pfam" id="PF05140">
    <property type="entry name" value="ResB"/>
    <property type="match status" value="1"/>
</dbReference>
<name>A0A8I0HI98_9CORY</name>
<dbReference type="GO" id="GO:0017004">
    <property type="term" value="P:cytochrome complex assembly"/>
    <property type="evidence" value="ECO:0007669"/>
    <property type="project" value="UniProtKB-KW"/>
</dbReference>
<dbReference type="PANTHER" id="PTHR31566">
    <property type="entry name" value="CYTOCHROME C BIOGENESIS PROTEIN CCS1, CHLOROPLASTIC"/>
    <property type="match status" value="1"/>
</dbReference>
<dbReference type="RefSeq" id="WP_191732775.1">
    <property type="nucleotide sequence ID" value="NZ_JACSPR010000002.1"/>
</dbReference>
<dbReference type="GO" id="GO:0016020">
    <property type="term" value="C:membrane"/>
    <property type="evidence" value="ECO:0007669"/>
    <property type="project" value="UniProtKB-SubCell"/>
</dbReference>